<proteinExistence type="predicted"/>
<dbReference type="Pfam" id="PF07546">
    <property type="entry name" value="EMI"/>
    <property type="match status" value="1"/>
</dbReference>
<evidence type="ECO:0000256" key="2">
    <source>
        <dbReference type="ARBA" id="ARBA00023157"/>
    </source>
</evidence>
<keyword evidence="1" id="KW-0732">Signal</keyword>
<organism evidence="6 7">
    <name type="scientific">Pleuronectes platessa</name>
    <name type="common">European plaice</name>
    <dbReference type="NCBI Taxonomy" id="8262"/>
    <lineage>
        <taxon>Eukaryota</taxon>
        <taxon>Metazoa</taxon>
        <taxon>Chordata</taxon>
        <taxon>Craniata</taxon>
        <taxon>Vertebrata</taxon>
        <taxon>Euteleostomi</taxon>
        <taxon>Actinopterygii</taxon>
        <taxon>Neopterygii</taxon>
        <taxon>Teleostei</taxon>
        <taxon>Neoteleostei</taxon>
        <taxon>Acanthomorphata</taxon>
        <taxon>Carangaria</taxon>
        <taxon>Pleuronectiformes</taxon>
        <taxon>Pleuronectoidei</taxon>
        <taxon>Pleuronectidae</taxon>
        <taxon>Pleuronectes</taxon>
    </lineage>
</organism>
<protein>
    <recommendedName>
        <fullName evidence="8">Multiple epidermal growth factor-like domains protein 6</fullName>
    </recommendedName>
</protein>
<keyword evidence="3" id="KW-0245">EGF-like domain</keyword>
<evidence type="ECO:0008006" key="8">
    <source>
        <dbReference type="Google" id="ProtNLM"/>
    </source>
</evidence>
<dbReference type="Proteomes" id="UP001153269">
    <property type="component" value="Unassembled WGS sequence"/>
</dbReference>
<feature type="domain" description="EMI" evidence="5">
    <location>
        <begin position="44"/>
        <end position="125"/>
    </location>
</feature>
<evidence type="ECO:0000259" key="5">
    <source>
        <dbReference type="PROSITE" id="PS51041"/>
    </source>
</evidence>
<dbReference type="Gene3D" id="2.10.25.10">
    <property type="entry name" value="Laminin"/>
    <property type="match status" value="1"/>
</dbReference>
<dbReference type="PROSITE" id="PS01186">
    <property type="entry name" value="EGF_2"/>
    <property type="match status" value="1"/>
</dbReference>
<evidence type="ECO:0000256" key="3">
    <source>
        <dbReference type="PROSITE-ProRule" id="PRU00076"/>
    </source>
</evidence>
<dbReference type="PROSITE" id="PS00022">
    <property type="entry name" value="EGF_1"/>
    <property type="match status" value="1"/>
</dbReference>
<evidence type="ECO:0000256" key="1">
    <source>
        <dbReference type="ARBA" id="ARBA00022729"/>
    </source>
</evidence>
<dbReference type="FunFam" id="2.10.25.10:FF:001129">
    <property type="entry name" value="Predicted protein"/>
    <property type="match status" value="1"/>
</dbReference>
<name>A0A9N7Y566_PLEPL</name>
<evidence type="ECO:0000313" key="7">
    <source>
        <dbReference type="Proteomes" id="UP001153269"/>
    </source>
</evidence>
<comment type="caution">
    <text evidence="3">Lacks conserved residue(s) required for the propagation of feature annotation.</text>
</comment>
<feature type="disulfide bond" evidence="3">
    <location>
        <begin position="149"/>
        <end position="158"/>
    </location>
</feature>
<dbReference type="InterPro" id="IPR000742">
    <property type="entry name" value="EGF"/>
</dbReference>
<comment type="caution">
    <text evidence="6">The sequence shown here is derived from an EMBL/GenBank/DDBJ whole genome shotgun (WGS) entry which is preliminary data.</text>
</comment>
<keyword evidence="2 3" id="KW-1015">Disulfide bond</keyword>
<dbReference type="PROSITE" id="PS50026">
    <property type="entry name" value="EGF_3"/>
    <property type="match status" value="1"/>
</dbReference>
<dbReference type="EMBL" id="CADEAL010000023">
    <property type="protein sequence ID" value="CAB1412847.1"/>
    <property type="molecule type" value="Genomic_DNA"/>
</dbReference>
<dbReference type="SUPFAM" id="SSF57196">
    <property type="entry name" value="EGF/Laminin"/>
    <property type="match status" value="1"/>
</dbReference>
<dbReference type="InterPro" id="IPR011489">
    <property type="entry name" value="EMI_domain"/>
</dbReference>
<keyword evidence="7" id="KW-1185">Reference proteome</keyword>
<evidence type="ECO:0000259" key="4">
    <source>
        <dbReference type="PROSITE" id="PS50026"/>
    </source>
</evidence>
<feature type="domain" description="EGF-like" evidence="4">
    <location>
        <begin position="124"/>
        <end position="159"/>
    </location>
</feature>
<dbReference type="PROSITE" id="PS51041">
    <property type="entry name" value="EMI"/>
    <property type="match status" value="1"/>
</dbReference>
<sequence length="178" mass="19966">MGGRQGARNRRRESLPSKSNICVDDSIEAHTLRYGTAKDLQPYMPNVCVEREVTLVAQRQPCVQAFTRMVKVWKQGCLGQSWCMGYERRTAYYTAYRQVYRQDYDTVYKCCPGWSQLNGEAGCLYPVCSYGVCFNGGHCRAGSTQLCDCPAGFNGPSCQYALQASSLSPVLEIAFLFE</sequence>
<accession>A0A9N7Y566</accession>
<reference evidence="6" key="1">
    <citation type="submission" date="2020-03" db="EMBL/GenBank/DDBJ databases">
        <authorList>
            <person name="Weist P."/>
        </authorList>
    </citation>
    <scope>NUCLEOTIDE SEQUENCE</scope>
</reference>
<gene>
    <name evidence="6" type="ORF">PLEPLA_LOCUS541</name>
</gene>
<dbReference type="AlphaFoldDB" id="A0A9N7Y566"/>
<evidence type="ECO:0000313" key="6">
    <source>
        <dbReference type="EMBL" id="CAB1412847.1"/>
    </source>
</evidence>